<accession>A0A1B0AKW8</accession>
<proteinExistence type="predicted"/>
<keyword evidence="1" id="KW-0472">Membrane</keyword>
<dbReference type="EnsemblMetazoa" id="GPPI000401-RA">
    <property type="protein sequence ID" value="GPPI000401-PA"/>
    <property type="gene ID" value="GPPI000401"/>
</dbReference>
<dbReference type="Proteomes" id="UP000092460">
    <property type="component" value="Unassembled WGS sequence"/>
</dbReference>
<dbReference type="VEuPathDB" id="VectorBase:GPPI000401"/>
<name>A0A1B0AKW8_9MUSC</name>
<evidence type="ECO:0000313" key="2">
    <source>
        <dbReference type="EnsemblMetazoa" id="GPPI000401-PA"/>
    </source>
</evidence>
<reference evidence="2" key="2">
    <citation type="submission" date="2020-05" db="UniProtKB">
        <authorList>
            <consortium name="EnsemblMetazoa"/>
        </authorList>
    </citation>
    <scope>IDENTIFICATION</scope>
    <source>
        <strain evidence="2">IAEA</strain>
    </source>
</reference>
<evidence type="ECO:0000313" key="3">
    <source>
        <dbReference type="Proteomes" id="UP000092460"/>
    </source>
</evidence>
<keyword evidence="3" id="KW-1185">Reference proteome</keyword>
<organism evidence="2 3">
    <name type="scientific">Glossina palpalis gambiensis</name>
    <dbReference type="NCBI Taxonomy" id="67801"/>
    <lineage>
        <taxon>Eukaryota</taxon>
        <taxon>Metazoa</taxon>
        <taxon>Ecdysozoa</taxon>
        <taxon>Arthropoda</taxon>
        <taxon>Hexapoda</taxon>
        <taxon>Insecta</taxon>
        <taxon>Pterygota</taxon>
        <taxon>Neoptera</taxon>
        <taxon>Endopterygota</taxon>
        <taxon>Diptera</taxon>
        <taxon>Brachycera</taxon>
        <taxon>Muscomorpha</taxon>
        <taxon>Hippoboscoidea</taxon>
        <taxon>Glossinidae</taxon>
        <taxon>Glossina</taxon>
    </lineage>
</organism>
<feature type="transmembrane region" description="Helical" evidence="1">
    <location>
        <begin position="12"/>
        <end position="29"/>
    </location>
</feature>
<dbReference type="AlphaFoldDB" id="A0A1B0AKW8"/>
<evidence type="ECO:0000256" key="1">
    <source>
        <dbReference type="SAM" id="Phobius"/>
    </source>
</evidence>
<keyword evidence="1" id="KW-1133">Transmembrane helix</keyword>
<dbReference type="EMBL" id="JXJN01028978">
    <property type="status" value="NOT_ANNOTATED_CDS"/>
    <property type="molecule type" value="Genomic_DNA"/>
</dbReference>
<sequence>MVSIFRIHLSSIRHILFSGVVLIIAKICLKNRNSTYHVLKLILTHLPSYAVTGQ</sequence>
<reference evidence="3" key="1">
    <citation type="submission" date="2015-01" db="EMBL/GenBank/DDBJ databases">
        <authorList>
            <person name="Aksoy S."/>
            <person name="Warren W."/>
            <person name="Wilson R.K."/>
        </authorList>
    </citation>
    <scope>NUCLEOTIDE SEQUENCE [LARGE SCALE GENOMIC DNA]</scope>
    <source>
        <strain evidence="3">IAEA</strain>
    </source>
</reference>
<keyword evidence="1" id="KW-0812">Transmembrane</keyword>
<protein>
    <submittedName>
        <fullName evidence="2">Uncharacterized protein</fullName>
    </submittedName>
</protein>